<dbReference type="InterPro" id="IPR036249">
    <property type="entry name" value="Thioredoxin-like_sf"/>
</dbReference>
<dbReference type="Gene3D" id="3.40.30.10">
    <property type="entry name" value="Glutaredoxin"/>
    <property type="match status" value="1"/>
</dbReference>
<protein>
    <submittedName>
        <fullName evidence="1">Sucrase ferredoxin</fullName>
    </submittedName>
</protein>
<dbReference type="AlphaFoldDB" id="A0A2T0GZK4"/>
<name>A0A2T0GZK4_ACTMO</name>
<dbReference type="Proteomes" id="UP000239352">
    <property type="component" value="Unassembled WGS sequence"/>
</dbReference>
<dbReference type="InterPro" id="IPR010350">
    <property type="entry name" value="Aim32/Apd1-like_bac"/>
</dbReference>
<comment type="caution">
    <text evidence="1">The sequence shown here is derived from an EMBL/GenBank/DDBJ whole genome shotgun (WGS) entry which is preliminary data.</text>
</comment>
<reference evidence="1 2" key="1">
    <citation type="submission" date="2018-03" db="EMBL/GenBank/DDBJ databases">
        <title>Actinopolyspora mortivallis from Sahara, screening for active biomolecules.</title>
        <authorList>
            <person name="Selama O."/>
            <person name="Wellington E.M.H."/>
            <person name="Hacene H."/>
        </authorList>
    </citation>
    <scope>NUCLEOTIDE SEQUENCE [LARGE SCALE GENOMIC DNA]</scope>
    <source>
        <strain evidence="1 2">M5A</strain>
    </source>
</reference>
<dbReference type="PANTHER" id="PTHR31902">
    <property type="entry name" value="ACTIN PATCHES DISTAL PROTEIN 1"/>
    <property type="match status" value="1"/>
</dbReference>
<dbReference type="RefSeq" id="WP_106112567.1">
    <property type="nucleotide sequence ID" value="NZ_PVSR01000003.1"/>
</dbReference>
<dbReference type="CDD" id="cd03062">
    <property type="entry name" value="TRX_Fd_Sucrase"/>
    <property type="match status" value="1"/>
</dbReference>
<evidence type="ECO:0000313" key="1">
    <source>
        <dbReference type="EMBL" id="PRW64527.1"/>
    </source>
</evidence>
<accession>A0A2T0GZK4</accession>
<organism evidence="1 2">
    <name type="scientific">Actinopolyspora mortivallis</name>
    <dbReference type="NCBI Taxonomy" id="33906"/>
    <lineage>
        <taxon>Bacteria</taxon>
        <taxon>Bacillati</taxon>
        <taxon>Actinomycetota</taxon>
        <taxon>Actinomycetes</taxon>
        <taxon>Actinopolysporales</taxon>
        <taxon>Actinopolysporaceae</taxon>
        <taxon>Actinopolyspora</taxon>
    </lineage>
</organism>
<evidence type="ECO:0000313" key="2">
    <source>
        <dbReference type="Proteomes" id="UP000239352"/>
    </source>
</evidence>
<dbReference type="Pfam" id="PF06999">
    <property type="entry name" value="Suc_Fer-like"/>
    <property type="match status" value="1"/>
</dbReference>
<dbReference type="InterPro" id="IPR009737">
    <property type="entry name" value="Aim32/Apd1-like"/>
</dbReference>
<dbReference type="EMBL" id="PVSR01000003">
    <property type="protein sequence ID" value="PRW64527.1"/>
    <property type="molecule type" value="Genomic_DNA"/>
</dbReference>
<dbReference type="SUPFAM" id="SSF52833">
    <property type="entry name" value="Thioredoxin-like"/>
    <property type="match status" value="1"/>
</dbReference>
<dbReference type="PANTHER" id="PTHR31902:SF22">
    <property type="entry name" value="SLL1203 PROTEIN"/>
    <property type="match status" value="1"/>
</dbReference>
<keyword evidence="2" id="KW-1185">Reference proteome</keyword>
<sequence>MQESQEELGGAPRTCAAWSETLDEPMAGTAPVATSWLCLEQPGPWGHDALLRSHLDPELGRCLAERASAHGVRIQLIRGTGRHPDPGREFSRTVYLAHTAPGASWLRGTELTDPEQLLDLDFAAFAAGEHGGWGSPCTEPVLLVCTNGRRDRCCALRGRALLEQLAGRHDGQLWETTHLGGHRFAPTAVVLPAGYGYGRLDPHTVDAVLADATVGKVTTTHCRGRCALSHPAQVAELAVREATGERGEDALRVRARTPEGVALEHRDGRSWHVDLDEVTLSPARPNSCGKAAVEIGAWTARRVHRLS</sequence>
<gene>
    <name evidence="1" type="ORF">CEP50_03985</name>
</gene>
<dbReference type="STRING" id="1050202.GCA_000384035_02540"/>
<dbReference type="InParanoid" id="A0A2T0GZK4"/>
<dbReference type="PIRSF" id="PIRSF035042">
    <property type="entry name" value="UCP035042_thirdx"/>
    <property type="match status" value="1"/>
</dbReference>
<proteinExistence type="predicted"/>